<evidence type="ECO:0000256" key="5">
    <source>
        <dbReference type="ARBA" id="ARBA00022490"/>
    </source>
</evidence>
<evidence type="ECO:0000259" key="11">
    <source>
        <dbReference type="PROSITE" id="PS51278"/>
    </source>
</evidence>
<evidence type="ECO:0000259" key="12">
    <source>
        <dbReference type="PROSITE" id="PS51464"/>
    </source>
</evidence>
<reference evidence="14" key="1">
    <citation type="submission" date="2017-04" db="EMBL/GenBank/DDBJ databases">
        <authorList>
            <person name="Varghese N."/>
            <person name="Submissions S."/>
        </authorList>
    </citation>
    <scope>NUCLEOTIDE SEQUENCE [LARGE SCALE GENOMIC DNA]</scope>
    <source>
        <strain evidence="14">DSM 21500</strain>
    </source>
</reference>
<dbReference type="FunFam" id="3.60.20.10:FF:000006">
    <property type="entry name" value="Glutamine--fructose-6-phosphate aminotransferase [isomerizing]"/>
    <property type="match status" value="1"/>
</dbReference>
<feature type="domain" description="SIS" evidence="12">
    <location>
        <begin position="286"/>
        <end position="425"/>
    </location>
</feature>
<accession>A0A1W1ZB43</accession>
<dbReference type="CDD" id="cd05009">
    <property type="entry name" value="SIS_GlmS_GlmD_2"/>
    <property type="match status" value="1"/>
</dbReference>
<feature type="active site" description="For Fru-6P isomerization activity" evidence="10">
    <location>
        <position position="598"/>
    </location>
</feature>
<evidence type="ECO:0000256" key="6">
    <source>
        <dbReference type="ARBA" id="ARBA00022576"/>
    </source>
</evidence>
<dbReference type="GO" id="GO:0005829">
    <property type="term" value="C:cytosol"/>
    <property type="evidence" value="ECO:0007669"/>
    <property type="project" value="TreeGrafter"/>
</dbReference>
<dbReference type="InterPro" id="IPR047084">
    <property type="entry name" value="GFAT_N"/>
</dbReference>
<dbReference type="CDD" id="cd05008">
    <property type="entry name" value="SIS_GlmS_GlmD_1"/>
    <property type="match status" value="1"/>
</dbReference>
<dbReference type="InterPro" id="IPR035490">
    <property type="entry name" value="GlmS/FrlB_SIS"/>
</dbReference>
<comment type="subunit">
    <text evidence="10">Homodimer.</text>
</comment>
<dbReference type="STRING" id="371602.SAMN04487984_1225"/>
<feature type="initiator methionine" description="Removed" evidence="10">
    <location>
        <position position="1"/>
    </location>
</feature>
<sequence>MCGIVGYIGNDSAKEVLMNGLERLEYRGYDSAGIFLLNRDGEGSQLFKEQGRIADLEKKVSDAQTTNMGIGHTRWATHGVPSAENAHPHQSNSGRFTLVHNGVIENYDSLKQHYLTDYQLHSETDTEVVVNVIEYFALTEQLDAKSAFKKALTVIEGSYAFGLIDNEEPGKLFAAKNKSPLLIGHGEDFNTIVSDAMASIDLTDQYIEIHDGELVTLTDDAVTIETADGDVLTREPYTASLDANELDKGTYPFYMLKEIDEQPAAMRRIVQTYQNDAGELTIDEDIVNAMLASDRIYIIGAGTSMHAGLVGSQLIEQLNGIPVEVHVASEFAYNMPILTEKPFFIFLSQSGETADSRQVLVQLNQLGYDALTITNVKGSTLSREAKYTLLLHVGPEIAVASTKAYTGQIAVMAILADAVRQAQGKAAPFDMGQELSLIANAMETMIDEKDHIHEIATDLFTDKRHAFYIGRGMDYYVSSEAALKLKEISYIQTEGFAGGELKHGTISLVEDGTPVIAFITQQNTAAHTRGNLEETRSRGAQTAVITTEALARETDQIVLPTVNELLTPLVSVVPAQLLAYYASLDRGLDVDKPRNLAKAVTVE</sequence>
<comment type="subcellular location">
    <subcellularLocation>
        <location evidence="2 10">Cytoplasm</location>
    </subcellularLocation>
</comment>
<evidence type="ECO:0000313" key="14">
    <source>
        <dbReference type="Proteomes" id="UP000243884"/>
    </source>
</evidence>
<dbReference type="Pfam" id="PF01380">
    <property type="entry name" value="SIS"/>
    <property type="match status" value="2"/>
</dbReference>
<dbReference type="Proteomes" id="UP000243884">
    <property type="component" value="Unassembled WGS sequence"/>
</dbReference>
<gene>
    <name evidence="10" type="primary">glmS</name>
    <name evidence="13" type="ORF">SAMN04487984_1225</name>
</gene>
<evidence type="ECO:0000313" key="13">
    <source>
        <dbReference type="EMBL" id="SMC45542.1"/>
    </source>
</evidence>
<evidence type="ECO:0000256" key="1">
    <source>
        <dbReference type="ARBA" id="ARBA00001031"/>
    </source>
</evidence>
<dbReference type="CDD" id="cd00714">
    <property type="entry name" value="GFAT"/>
    <property type="match status" value="1"/>
</dbReference>
<proteinExistence type="inferred from homology"/>
<dbReference type="PANTHER" id="PTHR10937:SF0">
    <property type="entry name" value="GLUTAMINE--FRUCTOSE-6-PHOSPHATE TRANSAMINASE (ISOMERIZING)"/>
    <property type="match status" value="1"/>
</dbReference>
<protein>
    <recommendedName>
        <fullName evidence="4 10">Glutamine--fructose-6-phosphate aminotransferase [isomerizing]</fullName>
        <ecNumber evidence="3 10">2.6.1.16</ecNumber>
    </recommendedName>
    <alternativeName>
        <fullName evidence="10">D-fructose-6-phosphate amidotransferase</fullName>
    </alternativeName>
    <alternativeName>
        <fullName evidence="10">GFAT</fullName>
    </alternativeName>
    <alternativeName>
        <fullName evidence="10">Glucosamine-6-phosphate synthase</fullName>
    </alternativeName>
    <alternativeName>
        <fullName evidence="10">Hexosephosphate aminotransferase</fullName>
    </alternativeName>
    <alternativeName>
        <fullName evidence="10">L-glutamine--D-fructose-6-phosphate amidotransferase</fullName>
    </alternativeName>
</protein>
<keyword evidence="6 10" id="KW-0032">Aminotransferase</keyword>
<dbReference type="SUPFAM" id="SSF56235">
    <property type="entry name" value="N-terminal nucleophile aminohydrolases (Ntn hydrolases)"/>
    <property type="match status" value="1"/>
</dbReference>
<dbReference type="GO" id="GO:0006487">
    <property type="term" value="P:protein N-linked glycosylation"/>
    <property type="evidence" value="ECO:0007669"/>
    <property type="project" value="TreeGrafter"/>
</dbReference>
<dbReference type="GO" id="GO:0005975">
    <property type="term" value="P:carbohydrate metabolic process"/>
    <property type="evidence" value="ECO:0007669"/>
    <property type="project" value="UniProtKB-UniRule"/>
</dbReference>
<evidence type="ECO:0000256" key="8">
    <source>
        <dbReference type="ARBA" id="ARBA00022737"/>
    </source>
</evidence>
<dbReference type="GO" id="GO:0004360">
    <property type="term" value="F:glutamine-fructose-6-phosphate transaminase (isomerizing) activity"/>
    <property type="evidence" value="ECO:0007669"/>
    <property type="project" value="UniProtKB-UniRule"/>
</dbReference>
<dbReference type="EC" id="2.6.1.16" evidence="3 10"/>
<comment type="function">
    <text evidence="10">Catalyzes the first step in hexosamine metabolism, converting fructose-6P into glucosamine-6P using glutamine as a nitrogen source.</text>
</comment>
<keyword evidence="8" id="KW-0677">Repeat</keyword>
<comment type="catalytic activity">
    <reaction evidence="1 10">
        <text>D-fructose 6-phosphate + L-glutamine = D-glucosamine 6-phosphate + L-glutamate</text>
        <dbReference type="Rhea" id="RHEA:13237"/>
        <dbReference type="ChEBI" id="CHEBI:29985"/>
        <dbReference type="ChEBI" id="CHEBI:58359"/>
        <dbReference type="ChEBI" id="CHEBI:58725"/>
        <dbReference type="ChEBI" id="CHEBI:61527"/>
        <dbReference type="EC" id="2.6.1.16"/>
    </reaction>
</comment>
<dbReference type="HAMAP" id="MF_00164">
    <property type="entry name" value="GlmS"/>
    <property type="match status" value="1"/>
</dbReference>
<keyword evidence="14" id="KW-1185">Reference proteome</keyword>
<evidence type="ECO:0000256" key="9">
    <source>
        <dbReference type="ARBA" id="ARBA00022962"/>
    </source>
</evidence>
<dbReference type="Gene3D" id="3.40.50.10490">
    <property type="entry name" value="Glucose-6-phosphate isomerase like protein, domain 1"/>
    <property type="match status" value="2"/>
</dbReference>
<dbReference type="GO" id="GO:0097367">
    <property type="term" value="F:carbohydrate derivative binding"/>
    <property type="evidence" value="ECO:0007669"/>
    <property type="project" value="InterPro"/>
</dbReference>
<evidence type="ECO:0000256" key="3">
    <source>
        <dbReference type="ARBA" id="ARBA00012916"/>
    </source>
</evidence>
<feature type="domain" description="SIS" evidence="12">
    <location>
        <begin position="456"/>
        <end position="593"/>
    </location>
</feature>
<dbReference type="RefSeq" id="WP_084099343.1">
    <property type="nucleotide sequence ID" value="NZ_FWXK01000007.1"/>
</dbReference>
<dbReference type="Pfam" id="PF13522">
    <property type="entry name" value="GATase_6"/>
    <property type="match status" value="1"/>
</dbReference>
<dbReference type="NCBIfam" id="TIGR01135">
    <property type="entry name" value="glmS"/>
    <property type="match status" value="1"/>
</dbReference>
<dbReference type="SUPFAM" id="SSF53697">
    <property type="entry name" value="SIS domain"/>
    <property type="match status" value="1"/>
</dbReference>
<dbReference type="InterPro" id="IPR046348">
    <property type="entry name" value="SIS_dom_sf"/>
</dbReference>
<evidence type="ECO:0000256" key="10">
    <source>
        <dbReference type="HAMAP-Rule" id="MF_00164"/>
    </source>
</evidence>
<dbReference type="PANTHER" id="PTHR10937">
    <property type="entry name" value="GLUCOSAMINE--FRUCTOSE-6-PHOSPHATE AMINOTRANSFERASE, ISOMERIZING"/>
    <property type="match status" value="1"/>
</dbReference>
<organism evidence="13 14">
    <name type="scientific">Aerococcus suis</name>
    <dbReference type="NCBI Taxonomy" id="371602"/>
    <lineage>
        <taxon>Bacteria</taxon>
        <taxon>Bacillati</taxon>
        <taxon>Bacillota</taxon>
        <taxon>Bacilli</taxon>
        <taxon>Lactobacillales</taxon>
        <taxon>Aerococcaceae</taxon>
        <taxon>Aerococcus</taxon>
    </lineage>
</organism>
<name>A0A1W1ZB43_9LACT</name>
<dbReference type="OrthoDB" id="106547at2"/>
<evidence type="ECO:0000256" key="7">
    <source>
        <dbReference type="ARBA" id="ARBA00022679"/>
    </source>
</evidence>
<dbReference type="GO" id="GO:0006047">
    <property type="term" value="P:UDP-N-acetylglucosamine metabolic process"/>
    <property type="evidence" value="ECO:0007669"/>
    <property type="project" value="TreeGrafter"/>
</dbReference>
<dbReference type="InterPro" id="IPR001347">
    <property type="entry name" value="SIS_dom"/>
</dbReference>
<keyword evidence="9" id="KW-0315">Glutamine amidotransferase</keyword>
<dbReference type="PROSITE" id="PS51464">
    <property type="entry name" value="SIS"/>
    <property type="match status" value="2"/>
</dbReference>
<dbReference type="GO" id="GO:0006002">
    <property type="term" value="P:fructose 6-phosphate metabolic process"/>
    <property type="evidence" value="ECO:0007669"/>
    <property type="project" value="TreeGrafter"/>
</dbReference>
<dbReference type="FunFam" id="3.40.50.10490:FF:000001">
    <property type="entry name" value="Glutamine--fructose-6-phosphate aminotransferase [isomerizing]"/>
    <property type="match status" value="1"/>
</dbReference>
<dbReference type="InterPro" id="IPR017932">
    <property type="entry name" value="GATase_2_dom"/>
</dbReference>
<feature type="active site" description="Nucleophile; for GATase activity" evidence="10">
    <location>
        <position position="2"/>
    </location>
</feature>
<dbReference type="Gene3D" id="3.60.20.10">
    <property type="entry name" value="Glutamine Phosphoribosylpyrophosphate, subunit 1, domain 1"/>
    <property type="match status" value="1"/>
</dbReference>
<dbReference type="PROSITE" id="PS51278">
    <property type="entry name" value="GATASE_TYPE_2"/>
    <property type="match status" value="1"/>
</dbReference>
<keyword evidence="5 10" id="KW-0963">Cytoplasm</keyword>
<dbReference type="EMBL" id="FWXK01000007">
    <property type="protein sequence ID" value="SMC45542.1"/>
    <property type="molecule type" value="Genomic_DNA"/>
</dbReference>
<feature type="domain" description="Glutamine amidotransferase type-2" evidence="11">
    <location>
        <begin position="2"/>
        <end position="220"/>
    </location>
</feature>
<keyword evidence="7 10" id="KW-0808">Transferase</keyword>
<dbReference type="InterPro" id="IPR029055">
    <property type="entry name" value="Ntn_hydrolases_N"/>
</dbReference>
<dbReference type="NCBIfam" id="NF001484">
    <property type="entry name" value="PRK00331.1"/>
    <property type="match status" value="1"/>
</dbReference>
<dbReference type="InterPro" id="IPR035466">
    <property type="entry name" value="GlmS/AgaS_SIS"/>
</dbReference>
<dbReference type="InterPro" id="IPR005855">
    <property type="entry name" value="GFAT"/>
</dbReference>
<dbReference type="AlphaFoldDB" id="A0A1W1ZB43"/>
<dbReference type="FunFam" id="3.40.50.10490:FF:000022">
    <property type="entry name" value="Glutamine--fructose-6-phosphate aminotransferase [isomerizing]"/>
    <property type="match status" value="1"/>
</dbReference>
<evidence type="ECO:0000256" key="4">
    <source>
        <dbReference type="ARBA" id="ARBA00016090"/>
    </source>
</evidence>
<evidence type="ECO:0000256" key="2">
    <source>
        <dbReference type="ARBA" id="ARBA00004496"/>
    </source>
</evidence>